<protein>
    <submittedName>
        <fullName evidence="2">DUF3883 domain-containing protein</fullName>
    </submittedName>
</protein>
<dbReference type="EMBL" id="JBHULM010000032">
    <property type="protein sequence ID" value="MFD2543735.1"/>
    <property type="molecule type" value="Genomic_DNA"/>
</dbReference>
<dbReference type="InterPro" id="IPR024975">
    <property type="entry name" value="NOV_C"/>
</dbReference>
<name>A0ABW5K674_9FLAO</name>
<evidence type="ECO:0000313" key="2">
    <source>
        <dbReference type="EMBL" id="MFD2543735.1"/>
    </source>
</evidence>
<evidence type="ECO:0000259" key="1">
    <source>
        <dbReference type="Pfam" id="PF13020"/>
    </source>
</evidence>
<dbReference type="Proteomes" id="UP001597467">
    <property type="component" value="Unassembled WGS sequence"/>
</dbReference>
<proteinExistence type="predicted"/>
<gene>
    <name evidence="2" type="ORF">ACFSSB_15495</name>
</gene>
<reference evidence="3" key="1">
    <citation type="journal article" date="2019" name="Int. J. Syst. Evol. Microbiol.">
        <title>The Global Catalogue of Microorganisms (GCM) 10K type strain sequencing project: providing services to taxonomists for standard genome sequencing and annotation.</title>
        <authorList>
            <consortium name="The Broad Institute Genomics Platform"/>
            <consortium name="The Broad Institute Genome Sequencing Center for Infectious Disease"/>
            <person name="Wu L."/>
            <person name="Ma J."/>
        </authorList>
    </citation>
    <scope>NUCLEOTIDE SEQUENCE [LARGE SCALE GENOMIC DNA]</scope>
    <source>
        <strain evidence="3">KCTC 42808</strain>
    </source>
</reference>
<keyword evidence="3" id="KW-1185">Reference proteome</keyword>
<dbReference type="RefSeq" id="WP_379905941.1">
    <property type="nucleotide sequence ID" value="NZ_JBHULM010000032.1"/>
</dbReference>
<comment type="caution">
    <text evidence="2">The sequence shown here is derived from an EMBL/GenBank/DDBJ whole genome shotgun (WGS) entry which is preliminary data.</text>
</comment>
<accession>A0ABW5K674</accession>
<dbReference type="Pfam" id="PF13020">
    <property type="entry name" value="NOV_C"/>
    <property type="match status" value="1"/>
</dbReference>
<feature type="domain" description="Protein NO VEIN C-terminal" evidence="1">
    <location>
        <begin position="283"/>
        <end position="376"/>
    </location>
</feature>
<evidence type="ECO:0000313" key="3">
    <source>
        <dbReference type="Proteomes" id="UP001597467"/>
    </source>
</evidence>
<organism evidence="2 3">
    <name type="scientific">Lacinutrix gracilariae</name>
    <dbReference type="NCBI Taxonomy" id="1747198"/>
    <lineage>
        <taxon>Bacteria</taxon>
        <taxon>Pseudomonadati</taxon>
        <taxon>Bacteroidota</taxon>
        <taxon>Flavobacteriia</taxon>
        <taxon>Flavobacteriales</taxon>
        <taxon>Flavobacteriaceae</taxon>
        <taxon>Lacinutrix</taxon>
    </lineage>
</organism>
<sequence>MIEINEKTFEYALTEFKNIVEKDTNEELVEFRKNSFINEHENYKYKVLEEAKNSLLTKTWKENEIGNGRILKAVKDSIQTNVIYNFETHQNNLIDWRKKDNFSKLKANPKNEKLLFEFFKSKIKDEKAFDQFSELGFSYQLIAYLFFIKNSQKYLPISQTRFDLIFSSLNIDLKTSHNSSWENYQDFVGIIKQFQNYLKTKFNGIELLDAHSFLWIYGFQFEKAKEKIEVKFKTTKTVEKKKPELPNYEPRKAVDLETLVEPETEIDYIEQLKKQMEIGDLAEEIVLKNEIEFLSQEFPDLAEKVRSVANNPKLGFDIISFETNGTQKQIEVKAISTNKSNKSFFLTRNELRKSKEYPNYYLYCVSELSSEKPKILRIKQPNFENENEFKMEPLTYKITFE</sequence>